<dbReference type="EMBL" id="BMGB01000001">
    <property type="protein sequence ID" value="GGA90946.1"/>
    <property type="molecule type" value="Genomic_DNA"/>
</dbReference>
<comment type="caution">
    <text evidence="1">The sequence shown here is derived from an EMBL/GenBank/DDBJ whole genome shotgun (WGS) entry which is preliminary data.</text>
</comment>
<evidence type="ECO:0000313" key="2">
    <source>
        <dbReference type="Proteomes" id="UP000606922"/>
    </source>
</evidence>
<reference evidence="1" key="2">
    <citation type="submission" date="2020-09" db="EMBL/GenBank/DDBJ databases">
        <authorList>
            <person name="Sun Q."/>
            <person name="Zhou Y."/>
        </authorList>
    </citation>
    <scope>NUCLEOTIDE SEQUENCE</scope>
    <source>
        <strain evidence="1">CGMCC 1.12813</strain>
    </source>
</reference>
<dbReference type="Proteomes" id="UP000606922">
    <property type="component" value="Unassembled WGS sequence"/>
</dbReference>
<organism evidence="1 2">
    <name type="scientific">Conyzicola nivalis</name>
    <dbReference type="NCBI Taxonomy" id="1477021"/>
    <lineage>
        <taxon>Bacteria</taxon>
        <taxon>Bacillati</taxon>
        <taxon>Actinomycetota</taxon>
        <taxon>Actinomycetes</taxon>
        <taxon>Micrococcales</taxon>
        <taxon>Microbacteriaceae</taxon>
        <taxon>Conyzicola</taxon>
    </lineage>
</organism>
<reference evidence="1" key="1">
    <citation type="journal article" date="2014" name="Int. J. Syst. Evol. Microbiol.">
        <title>Complete genome sequence of Corynebacterium casei LMG S-19264T (=DSM 44701T), isolated from a smear-ripened cheese.</title>
        <authorList>
            <consortium name="US DOE Joint Genome Institute (JGI-PGF)"/>
            <person name="Walter F."/>
            <person name="Albersmeier A."/>
            <person name="Kalinowski J."/>
            <person name="Ruckert C."/>
        </authorList>
    </citation>
    <scope>NUCLEOTIDE SEQUENCE</scope>
    <source>
        <strain evidence="1">CGMCC 1.12813</strain>
    </source>
</reference>
<evidence type="ECO:0000313" key="1">
    <source>
        <dbReference type="EMBL" id="GGA90946.1"/>
    </source>
</evidence>
<accession>A0A916WEH2</accession>
<dbReference type="RefSeq" id="WP_188508853.1">
    <property type="nucleotide sequence ID" value="NZ_BMGB01000001.1"/>
</dbReference>
<keyword evidence="2" id="KW-1185">Reference proteome</keyword>
<protein>
    <recommendedName>
        <fullName evidence="3">MmcQ/YjbR family DNA-binding protein</fullName>
    </recommendedName>
</protein>
<evidence type="ECO:0008006" key="3">
    <source>
        <dbReference type="Google" id="ProtNLM"/>
    </source>
</evidence>
<dbReference type="AlphaFoldDB" id="A0A916WEH2"/>
<proteinExistence type="predicted"/>
<sequence length="106" mass="10974">MSRSPADEFDEITFTLVSDPDDDVTSKGGKLFAKGKLFARLDGSLLAVQLPAGRAHELVSRGVAGVSENAGPGAGTWVRVSDASTWAELASEAHQFVGEPAVGSDS</sequence>
<gene>
    <name evidence="1" type="ORF">GCM10010979_02020</name>
</gene>
<name>A0A916WEH2_9MICO</name>